<proteinExistence type="predicted"/>
<dbReference type="GO" id="GO:0007088">
    <property type="term" value="P:regulation of mitotic nuclear division"/>
    <property type="evidence" value="ECO:0007669"/>
    <property type="project" value="InterPro"/>
</dbReference>
<reference evidence="5" key="1">
    <citation type="submission" date="2020-11" db="EMBL/GenBank/DDBJ databases">
        <authorList>
            <person name="Tran Van P."/>
        </authorList>
    </citation>
    <scope>NUCLEOTIDE SEQUENCE</scope>
</reference>
<feature type="region of interest" description="Disordered" evidence="4">
    <location>
        <begin position="500"/>
        <end position="524"/>
    </location>
</feature>
<dbReference type="EMBL" id="OA883920">
    <property type="protein sequence ID" value="CAD7279993.1"/>
    <property type="molecule type" value="Genomic_DNA"/>
</dbReference>
<protein>
    <recommendedName>
        <fullName evidence="7">RING-type domain-containing protein</fullName>
    </recommendedName>
</protein>
<evidence type="ECO:0000256" key="2">
    <source>
        <dbReference type="ARBA" id="ARBA00022771"/>
    </source>
</evidence>
<dbReference type="EMBL" id="CAJPEX010001883">
    <property type="protein sequence ID" value="CAG0920145.1"/>
    <property type="molecule type" value="Genomic_DNA"/>
</dbReference>
<evidence type="ECO:0000256" key="1">
    <source>
        <dbReference type="ARBA" id="ARBA00022723"/>
    </source>
</evidence>
<dbReference type="Gene3D" id="1.20.1280.50">
    <property type="match status" value="1"/>
</dbReference>
<dbReference type="PANTHER" id="PTHR15493">
    <property type="entry name" value="F-BOX ONLY PROTEIN 5 AND 43"/>
    <property type="match status" value="1"/>
</dbReference>
<dbReference type="GO" id="GO:0045835">
    <property type="term" value="P:negative regulation of meiotic nuclear division"/>
    <property type="evidence" value="ECO:0007669"/>
    <property type="project" value="InterPro"/>
</dbReference>
<name>A0A7R9BU32_9CRUS</name>
<dbReference type="GO" id="GO:0008270">
    <property type="term" value="F:zinc ion binding"/>
    <property type="evidence" value="ECO:0007669"/>
    <property type="project" value="UniProtKB-KW"/>
</dbReference>
<keyword evidence="2" id="KW-0863">Zinc-finger</keyword>
<dbReference type="Proteomes" id="UP000678499">
    <property type="component" value="Unassembled WGS sequence"/>
</dbReference>
<keyword evidence="1" id="KW-0479">Metal-binding</keyword>
<dbReference type="AlphaFoldDB" id="A0A7R9BU32"/>
<dbReference type="PANTHER" id="PTHR15493:SF9">
    <property type="entry name" value="GH14043P"/>
    <property type="match status" value="1"/>
</dbReference>
<evidence type="ECO:0000313" key="6">
    <source>
        <dbReference type="Proteomes" id="UP000678499"/>
    </source>
</evidence>
<evidence type="ECO:0008006" key="7">
    <source>
        <dbReference type="Google" id="ProtNLM"/>
    </source>
</evidence>
<dbReference type="InterPro" id="IPR047147">
    <property type="entry name" value="FBX5_43"/>
</dbReference>
<accession>A0A7R9BU32</accession>
<evidence type="ECO:0000256" key="4">
    <source>
        <dbReference type="SAM" id="MobiDB-lite"/>
    </source>
</evidence>
<keyword evidence="6" id="KW-1185">Reference proteome</keyword>
<keyword evidence="3" id="KW-0862">Zinc</keyword>
<dbReference type="PROSITE" id="PS00518">
    <property type="entry name" value="ZF_RING_1"/>
    <property type="match status" value="1"/>
</dbReference>
<gene>
    <name evidence="5" type="ORF">NMOB1V02_LOCUS7657</name>
</gene>
<feature type="compositionally biased region" description="Basic residues" evidence="4">
    <location>
        <begin position="513"/>
        <end position="524"/>
    </location>
</feature>
<dbReference type="SUPFAM" id="SSF81383">
    <property type="entry name" value="F-box domain"/>
    <property type="match status" value="1"/>
</dbReference>
<dbReference type="OrthoDB" id="9984940at2759"/>
<organism evidence="5">
    <name type="scientific">Notodromas monacha</name>
    <dbReference type="NCBI Taxonomy" id="399045"/>
    <lineage>
        <taxon>Eukaryota</taxon>
        <taxon>Metazoa</taxon>
        <taxon>Ecdysozoa</taxon>
        <taxon>Arthropoda</taxon>
        <taxon>Crustacea</taxon>
        <taxon>Oligostraca</taxon>
        <taxon>Ostracoda</taxon>
        <taxon>Podocopa</taxon>
        <taxon>Podocopida</taxon>
        <taxon>Cypridocopina</taxon>
        <taxon>Cypridoidea</taxon>
        <taxon>Cyprididae</taxon>
        <taxon>Notodromas</taxon>
    </lineage>
</organism>
<sequence length="524" mass="58213">MPSQLSPVTRSHAIFSQKKWKLNTHQQCSTQPAASQVPSEMLVSLSIEGLEKEEQEALNRKRSACSLRVSKSNTVTPSADSLASFTSPKKDVTLCKYCVSPIAPSLPQKVLKTSKVCQKLSFDDSGQETLRDAPRSSAFDIIKFSPALQKYFVDNSPPLVGGITPPKISPENDKLGSNVSHLSGELEISGCTPPSATSTPGRKRTAHVYRNLFLSPRRTSARLATKAASSTNCDRLLVAPPKPIETAQVVNHDIISRLSQTGNYKIFSYLTGDDLCAVSCVSNVWSRSVREDFPAFTRRREFLRVKRIWLNSPDIENSRMLRGYLRSPSTLRPRTTEELRDYMEKARLSVPSSAQNTSRRSGITPLHISNLRSPLRGANTHPRALPSNEARFWEFHNLSLMESEITRSAVEVALIFGKREFSPPQEILTCEVFFSSQVRFKNPLVDYGCPWCSSPARIPRAGIMATCTKSSCGHTFCPHCLTESPTKCCRTRSVSEEGSLRSWGSAPSIGSRSSKRNLRRLMDK</sequence>
<dbReference type="CDD" id="cd22086">
    <property type="entry name" value="F-box_EMI"/>
    <property type="match status" value="1"/>
</dbReference>
<dbReference type="InterPro" id="IPR017907">
    <property type="entry name" value="Znf_RING_CS"/>
</dbReference>
<evidence type="ECO:0000313" key="5">
    <source>
        <dbReference type="EMBL" id="CAD7279993.1"/>
    </source>
</evidence>
<dbReference type="InterPro" id="IPR036047">
    <property type="entry name" value="F-box-like_dom_sf"/>
</dbReference>
<evidence type="ECO:0000256" key="3">
    <source>
        <dbReference type="ARBA" id="ARBA00022833"/>
    </source>
</evidence>